<evidence type="ECO:0000256" key="3">
    <source>
        <dbReference type="ARBA" id="ARBA00022679"/>
    </source>
</evidence>
<dbReference type="PANTHER" id="PTHR48016:SF29">
    <property type="entry name" value="MITOGEN-ACTIVATED PROTEIN KINASE KINASE KINASE 1-RELATED"/>
    <property type="match status" value="1"/>
</dbReference>
<gene>
    <name evidence="8" type="ORF">BUALT_Bualt19G0092200</name>
</gene>
<dbReference type="PANTHER" id="PTHR48016">
    <property type="entry name" value="MAP KINASE KINASE KINASE SSK2-RELATED-RELATED"/>
    <property type="match status" value="1"/>
</dbReference>
<evidence type="ECO:0000256" key="4">
    <source>
        <dbReference type="ARBA" id="ARBA00022741"/>
    </source>
</evidence>
<keyword evidence="3" id="KW-0808">Transferase</keyword>
<evidence type="ECO:0000256" key="1">
    <source>
        <dbReference type="ARBA" id="ARBA00006529"/>
    </source>
</evidence>
<dbReference type="Gene3D" id="1.10.510.10">
    <property type="entry name" value="Transferase(Phosphotransferase) domain 1"/>
    <property type="match status" value="1"/>
</dbReference>
<dbReference type="InterPro" id="IPR008271">
    <property type="entry name" value="Ser/Thr_kinase_AS"/>
</dbReference>
<keyword evidence="9" id="KW-1185">Reference proteome</keyword>
<feature type="domain" description="Protein kinase" evidence="7">
    <location>
        <begin position="1"/>
        <end position="243"/>
    </location>
</feature>
<evidence type="ECO:0000313" key="9">
    <source>
        <dbReference type="Proteomes" id="UP000826271"/>
    </source>
</evidence>
<keyword evidence="6" id="KW-0067">ATP-binding</keyword>
<keyword evidence="2" id="KW-0723">Serine/threonine-protein kinase</keyword>
<dbReference type="Pfam" id="PF00069">
    <property type="entry name" value="Pkinase"/>
    <property type="match status" value="1"/>
</dbReference>
<comment type="caution">
    <text evidence="8">The sequence shown here is derived from an EMBL/GenBank/DDBJ whole genome shotgun (WGS) entry which is preliminary data.</text>
</comment>
<evidence type="ECO:0000256" key="6">
    <source>
        <dbReference type="ARBA" id="ARBA00022840"/>
    </source>
</evidence>
<dbReference type="InterPro" id="IPR050538">
    <property type="entry name" value="MAP_kinase_kinase_kinase"/>
</dbReference>
<dbReference type="PROSITE" id="PS00108">
    <property type="entry name" value="PROTEIN_KINASE_ST"/>
    <property type="match status" value="1"/>
</dbReference>
<dbReference type="InterPro" id="IPR011009">
    <property type="entry name" value="Kinase-like_dom_sf"/>
</dbReference>
<name>A0AAV6W0K8_9LAMI</name>
<evidence type="ECO:0000256" key="5">
    <source>
        <dbReference type="ARBA" id="ARBA00022777"/>
    </source>
</evidence>
<comment type="similarity">
    <text evidence="1">Belongs to the protein kinase superfamily. STE Ser/Thr protein kinase family. MAP kinase kinase kinase subfamily.</text>
</comment>
<evidence type="ECO:0000256" key="2">
    <source>
        <dbReference type="ARBA" id="ARBA00022527"/>
    </source>
</evidence>
<dbReference type="GO" id="GO:0004709">
    <property type="term" value="F:MAP kinase kinase kinase activity"/>
    <property type="evidence" value="ECO:0007669"/>
    <property type="project" value="TreeGrafter"/>
</dbReference>
<organism evidence="8 9">
    <name type="scientific">Buddleja alternifolia</name>
    <dbReference type="NCBI Taxonomy" id="168488"/>
    <lineage>
        <taxon>Eukaryota</taxon>
        <taxon>Viridiplantae</taxon>
        <taxon>Streptophyta</taxon>
        <taxon>Embryophyta</taxon>
        <taxon>Tracheophyta</taxon>
        <taxon>Spermatophyta</taxon>
        <taxon>Magnoliopsida</taxon>
        <taxon>eudicotyledons</taxon>
        <taxon>Gunneridae</taxon>
        <taxon>Pentapetalae</taxon>
        <taxon>asterids</taxon>
        <taxon>lamiids</taxon>
        <taxon>Lamiales</taxon>
        <taxon>Scrophulariaceae</taxon>
        <taxon>Buddlejeae</taxon>
        <taxon>Buddleja</taxon>
    </lineage>
</organism>
<dbReference type="FunFam" id="1.10.510.10:FF:000359">
    <property type="entry name" value="Mitogen-activated protein kinase 1, putative, expressed"/>
    <property type="match status" value="1"/>
</dbReference>
<protein>
    <recommendedName>
        <fullName evidence="7">Protein kinase domain-containing protein</fullName>
    </recommendedName>
</protein>
<dbReference type="GO" id="GO:1902065">
    <property type="term" value="P:response to L-glutamate"/>
    <property type="evidence" value="ECO:0007669"/>
    <property type="project" value="UniProtKB-ARBA"/>
</dbReference>
<dbReference type="Proteomes" id="UP000826271">
    <property type="component" value="Unassembled WGS sequence"/>
</dbReference>
<evidence type="ECO:0000313" key="8">
    <source>
        <dbReference type="EMBL" id="KAG8364106.1"/>
    </source>
</evidence>
<dbReference type="SUPFAM" id="SSF56112">
    <property type="entry name" value="Protein kinase-like (PK-like)"/>
    <property type="match status" value="1"/>
</dbReference>
<dbReference type="InterPro" id="IPR001245">
    <property type="entry name" value="Ser-Thr/Tyr_kinase_cat_dom"/>
</dbReference>
<keyword evidence="5" id="KW-0418">Kinase</keyword>
<dbReference type="PROSITE" id="PS50011">
    <property type="entry name" value="PROTEIN_KINASE_DOM"/>
    <property type="match status" value="1"/>
</dbReference>
<dbReference type="PRINTS" id="PR00109">
    <property type="entry name" value="TYRKINASE"/>
</dbReference>
<dbReference type="EMBL" id="WHWC01000019">
    <property type="protein sequence ID" value="KAG8364106.1"/>
    <property type="molecule type" value="Genomic_DNA"/>
</dbReference>
<dbReference type="GO" id="GO:0005737">
    <property type="term" value="C:cytoplasm"/>
    <property type="evidence" value="ECO:0007669"/>
    <property type="project" value="TreeGrafter"/>
</dbReference>
<evidence type="ECO:0000259" key="7">
    <source>
        <dbReference type="PROSITE" id="PS50011"/>
    </source>
</evidence>
<dbReference type="PIRSF" id="PIRSF000654">
    <property type="entry name" value="Integrin-linked_kinase"/>
    <property type="match status" value="1"/>
</dbReference>
<sequence length="265" mass="29885">MHFYEMTSQKTLDGYFFAVKEVSLLDQSSQGPQIISQLEEEISVLSKLQHDNIVQYLGTEKDDGKLYILLELVTKGSLAKLYQKYQLRYSQVSAYTRQILSGLNYLHGRNVVHRDIKCANILVDVSGSVKLADFGLAKAIKGNGTKSVRGTPFWMAPEVVRLHGYDRAADIWSLGCTVLEMFTRQFPYSHVESMQALFRIGRGTLPPIPNTLPRDAQDFILKCLQLNPDDRPTTAQLLDHPFVKTPRSSAVVIEPVQIDQLKKGK</sequence>
<proteinExistence type="inferred from homology"/>
<dbReference type="AlphaFoldDB" id="A0AAV6W0K8"/>
<keyword evidence="4" id="KW-0547">Nucleotide-binding</keyword>
<dbReference type="SMART" id="SM00220">
    <property type="entry name" value="S_TKc"/>
    <property type="match status" value="1"/>
</dbReference>
<accession>A0AAV6W0K8</accession>
<dbReference type="GO" id="GO:0005524">
    <property type="term" value="F:ATP binding"/>
    <property type="evidence" value="ECO:0007669"/>
    <property type="project" value="UniProtKB-KW"/>
</dbReference>
<dbReference type="InterPro" id="IPR000719">
    <property type="entry name" value="Prot_kinase_dom"/>
</dbReference>
<reference evidence="8" key="1">
    <citation type="submission" date="2019-10" db="EMBL/GenBank/DDBJ databases">
        <authorList>
            <person name="Zhang R."/>
            <person name="Pan Y."/>
            <person name="Wang J."/>
            <person name="Ma R."/>
            <person name="Yu S."/>
        </authorList>
    </citation>
    <scope>NUCLEOTIDE SEQUENCE</scope>
    <source>
        <strain evidence="8">LA-IB0</strain>
        <tissue evidence="8">Leaf</tissue>
    </source>
</reference>